<feature type="transmembrane region" description="Helical" evidence="1">
    <location>
        <begin position="12"/>
        <end position="33"/>
    </location>
</feature>
<dbReference type="Proteomes" id="UP001451303">
    <property type="component" value="Unassembled WGS sequence"/>
</dbReference>
<accession>A0ABR3CYA9</accession>
<organism evidence="2 3">
    <name type="scientific">Neurospora intermedia</name>
    <dbReference type="NCBI Taxonomy" id="5142"/>
    <lineage>
        <taxon>Eukaryota</taxon>
        <taxon>Fungi</taxon>
        <taxon>Dikarya</taxon>
        <taxon>Ascomycota</taxon>
        <taxon>Pezizomycotina</taxon>
        <taxon>Sordariomycetes</taxon>
        <taxon>Sordariomycetidae</taxon>
        <taxon>Sordariales</taxon>
        <taxon>Sordariaceae</taxon>
        <taxon>Neurospora</taxon>
    </lineage>
</organism>
<evidence type="ECO:0000313" key="2">
    <source>
        <dbReference type="EMBL" id="KAL0465404.1"/>
    </source>
</evidence>
<protein>
    <submittedName>
        <fullName evidence="2">Uncharacterized protein</fullName>
    </submittedName>
</protein>
<proteinExistence type="predicted"/>
<keyword evidence="1" id="KW-1133">Transmembrane helix</keyword>
<name>A0ABR3CYA9_NEUIN</name>
<evidence type="ECO:0000256" key="1">
    <source>
        <dbReference type="SAM" id="Phobius"/>
    </source>
</evidence>
<dbReference type="EMBL" id="JAVLET010000017">
    <property type="protein sequence ID" value="KAL0465404.1"/>
    <property type="molecule type" value="Genomic_DNA"/>
</dbReference>
<gene>
    <name evidence="2" type="ORF">QR685DRAFT_140094</name>
</gene>
<sequence>MEFSKALRKVFFYSFFSVSFILSLLIRSCGGVLQVDKGRMGIDVFFPWQFWEGAGAKHTHGRFSGMCWRQPAKKGGIDKGKIVYQFSNENLIVFSAFLGIVIVVCELAQCLN</sequence>
<feature type="transmembrane region" description="Helical" evidence="1">
    <location>
        <begin position="91"/>
        <end position="111"/>
    </location>
</feature>
<keyword evidence="1" id="KW-0472">Membrane</keyword>
<evidence type="ECO:0000313" key="3">
    <source>
        <dbReference type="Proteomes" id="UP001451303"/>
    </source>
</evidence>
<keyword evidence="3" id="KW-1185">Reference proteome</keyword>
<reference evidence="2 3" key="1">
    <citation type="submission" date="2023-09" db="EMBL/GenBank/DDBJ databases">
        <title>Multi-omics analysis of a traditional fermented food reveals byproduct-associated fungal strains for waste-to-food upcycling.</title>
        <authorList>
            <consortium name="Lawrence Berkeley National Laboratory"/>
            <person name="Rekdal V.M."/>
            <person name="Villalobos-Escobedo J.M."/>
            <person name="Rodriguez-Valeron N."/>
            <person name="Garcia M.O."/>
            <person name="Vasquez D.P."/>
            <person name="Damayanti I."/>
            <person name="Sorensen P.M."/>
            <person name="Baidoo E.E."/>
            <person name="De Carvalho A.C."/>
            <person name="Riley R."/>
            <person name="Lipzen A."/>
            <person name="He G."/>
            <person name="Yan M."/>
            <person name="Haridas S."/>
            <person name="Daum C."/>
            <person name="Yoshinaga Y."/>
            <person name="Ng V."/>
            <person name="Grigoriev I.V."/>
            <person name="Munk R."/>
            <person name="Nuraida L."/>
            <person name="Wijaya C.H."/>
            <person name="Morales P.-C."/>
            <person name="Keasling J.D."/>
        </authorList>
    </citation>
    <scope>NUCLEOTIDE SEQUENCE [LARGE SCALE GENOMIC DNA]</scope>
    <source>
        <strain evidence="2 3">FGSC 2613</strain>
    </source>
</reference>
<keyword evidence="1" id="KW-0812">Transmembrane</keyword>
<comment type="caution">
    <text evidence="2">The sequence shown here is derived from an EMBL/GenBank/DDBJ whole genome shotgun (WGS) entry which is preliminary data.</text>
</comment>